<protein>
    <submittedName>
        <fullName evidence="1">Asp-tRNAAsn/Glu-tRNAGln amidotransferase A subunit</fullName>
    </submittedName>
</protein>
<dbReference type="AlphaFoldDB" id="A0A222VQG5"/>
<keyword evidence="1" id="KW-0808">Transferase</keyword>
<proteinExistence type="predicted"/>
<gene>
    <name evidence="1" type="ORF">SAMN05421630_1011231</name>
</gene>
<evidence type="ECO:0000313" key="1">
    <source>
        <dbReference type="EMBL" id="SDC30588.1"/>
    </source>
</evidence>
<name>A0A222VQG5_9PSEU</name>
<dbReference type="RefSeq" id="WP_091798189.1">
    <property type="nucleotide sequence ID" value="NZ_CP016353.1"/>
</dbReference>
<sequence length="424" mass="43307">MTSRLSTMVRRVADGEVSPSALVAETLRGIEAREADLAAWVRLDERGALAAARELDGAVRAGPLRGIPFGVKDIVDVAGLPTECGSPLREGQIADRDAEVVGMLRRAGAVPVGKTVTTEFAYFAPGPTRNPHNPAHTPGGSSSGSAAAVGAGTVPLAIGSQTAGSLTRPAAFCGAAGLVAPGLPTAGFAALAPSLDSVGLLAAAVADLTLTFTALTGTAPVVAATPPSLVVWSGTEVADVEPAMTAAVAETVRLAEERGARVTGLGLPELTLALVAAHEKVMAYEAVRALAEEARHPRQLSPQLGELLATGSRISDEEYYAARAVAHRHRPTVLGLLAEGTFILAPAAPGAAPRGLAATGSPVLSRPWQLLRLPVVTVPGCRTEDGLPLGVQLVGHPDRVPELLAAAEWVEELTRAVPAGRGER</sequence>
<evidence type="ECO:0000313" key="2">
    <source>
        <dbReference type="Proteomes" id="UP000199494"/>
    </source>
</evidence>
<dbReference type="OrthoDB" id="182039at2"/>
<dbReference type="Gene3D" id="3.90.1300.10">
    <property type="entry name" value="Amidase signature (AS) domain"/>
    <property type="match status" value="1"/>
</dbReference>
<dbReference type="KEGG" id="pmad:BAY61_14255"/>
<dbReference type="InterPro" id="IPR036928">
    <property type="entry name" value="AS_sf"/>
</dbReference>
<reference evidence="1 2" key="1">
    <citation type="submission" date="2016-10" db="EMBL/GenBank/DDBJ databases">
        <authorList>
            <person name="de Groot N.N."/>
        </authorList>
    </citation>
    <scope>NUCLEOTIDE SEQUENCE [LARGE SCALE GENOMIC DNA]</scope>
    <source>
        <strain evidence="1 2">CGMCC 4.5506</strain>
    </source>
</reference>
<dbReference type="InterPro" id="IPR000120">
    <property type="entry name" value="Amidase"/>
</dbReference>
<keyword evidence="2" id="KW-1185">Reference proteome</keyword>
<dbReference type="Pfam" id="PF01425">
    <property type="entry name" value="Amidase"/>
    <property type="match status" value="1"/>
</dbReference>
<organism evidence="1 2">
    <name type="scientific">Prauserella marina</name>
    <dbReference type="NCBI Taxonomy" id="530584"/>
    <lineage>
        <taxon>Bacteria</taxon>
        <taxon>Bacillati</taxon>
        <taxon>Actinomycetota</taxon>
        <taxon>Actinomycetes</taxon>
        <taxon>Pseudonocardiales</taxon>
        <taxon>Pseudonocardiaceae</taxon>
        <taxon>Prauserella</taxon>
    </lineage>
</organism>
<dbReference type="InterPro" id="IPR023631">
    <property type="entry name" value="Amidase_dom"/>
</dbReference>
<dbReference type="PANTHER" id="PTHR11895:SF151">
    <property type="entry name" value="GLUTAMYL-TRNA(GLN) AMIDOTRANSFERASE SUBUNIT A"/>
    <property type="match status" value="1"/>
</dbReference>
<dbReference type="PANTHER" id="PTHR11895">
    <property type="entry name" value="TRANSAMIDASE"/>
    <property type="match status" value="1"/>
</dbReference>
<dbReference type="EMBL" id="FMZE01000001">
    <property type="protein sequence ID" value="SDC30588.1"/>
    <property type="molecule type" value="Genomic_DNA"/>
</dbReference>
<accession>A0A222VQG5</accession>
<dbReference type="GO" id="GO:0016740">
    <property type="term" value="F:transferase activity"/>
    <property type="evidence" value="ECO:0007669"/>
    <property type="project" value="UniProtKB-KW"/>
</dbReference>
<dbReference type="STRING" id="530584.SAMN05421630_1011231"/>
<dbReference type="Proteomes" id="UP000199494">
    <property type="component" value="Unassembled WGS sequence"/>
</dbReference>
<dbReference type="SUPFAM" id="SSF75304">
    <property type="entry name" value="Amidase signature (AS) enzymes"/>
    <property type="match status" value="1"/>
</dbReference>